<accession>A0A098GAL7</accession>
<sequence>MVTQLLENFRWESTVGGQKGLELIFNFCPLRLNEIAIAVSQYQYRELQSLKREGKLSNFLIKQSSGFFKSIKLW</sequence>
<reference evidence="2" key="1">
    <citation type="submission" date="2014-09" db="EMBL/GenBank/DDBJ databases">
        <authorList>
            <person name="Gomez-Valero L."/>
        </authorList>
    </citation>
    <scope>NUCLEOTIDE SEQUENCE [LARGE SCALE GENOMIC DNA]</scope>
    <source>
        <strain evidence="2">ATCC33218</strain>
    </source>
</reference>
<dbReference type="STRING" id="451.B6N58_00785"/>
<evidence type="ECO:0000313" key="2">
    <source>
        <dbReference type="Proteomes" id="UP000032414"/>
    </source>
</evidence>
<dbReference type="Proteomes" id="UP000032414">
    <property type="component" value="Chromosome I"/>
</dbReference>
<gene>
    <name evidence="1" type="ORF">LMI_0168</name>
</gene>
<dbReference type="AlphaFoldDB" id="A0A098GAL7"/>
<dbReference type="HOGENOM" id="CLU_2686549_0_0_6"/>
<proteinExistence type="predicted"/>
<protein>
    <submittedName>
        <fullName evidence="1">Uncharacterized protein</fullName>
    </submittedName>
</protein>
<dbReference type="KEGG" id="tmc:LMI_0168"/>
<dbReference type="EMBL" id="LN614830">
    <property type="protein sequence ID" value="CEG59534.1"/>
    <property type="molecule type" value="Genomic_DNA"/>
</dbReference>
<evidence type="ECO:0000313" key="1">
    <source>
        <dbReference type="EMBL" id="CEG59534.1"/>
    </source>
</evidence>
<organism evidence="1 2">
    <name type="scientific">Legionella micdadei</name>
    <name type="common">Tatlockia micdadei</name>
    <dbReference type="NCBI Taxonomy" id="451"/>
    <lineage>
        <taxon>Bacteria</taxon>
        <taxon>Pseudomonadati</taxon>
        <taxon>Pseudomonadota</taxon>
        <taxon>Gammaproteobacteria</taxon>
        <taxon>Legionellales</taxon>
        <taxon>Legionellaceae</taxon>
        <taxon>Legionella</taxon>
    </lineage>
</organism>
<name>A0A098GAL7_LEGMI</name>